<dbReference type="KEGG" id="tet:TTHERM_00030320"/>
<accession>Q22MU1</accession>
<dbReference type="PANTHER" id="PTHR43173:SF37">
    <property type="entry name" value="ABC1 FAMILY PROTEIN C10F6.14C"/>
    <property type="match status" value="1"/>
</dbReference>
<name>Q22MU1_TETTS</name>
<dbReference type="AlphaFoldDB" id="Q22MU1"/>
<dbReference type="GeneID" id="7828662"/>
<protein>
    <submittedName>
        <fullName evidence="3">ABC1 family protein (Chaperonin), putative</fullName>
    </submittedName>
</protein>
<feature type="domain" description="Protein kinase" evidence="2">
    <location>
        <begin position="131"/>
        <end position="479"/>
    </location>
</feature>
<dbReference type="OMA" id="DVMTTMV"/>
<dbReference type="Pfam" id="PF03109">
    <property type="entry name" value="ABC1"/>
    <property type="match status" value="1"/>
</dbReference>
<evidence type="ECO:0000256" key="1">
    <source>
        <dbReference type="ARBA" id="ARBA00009670"/>
    </source>
</evidence>
<dbReference type="InterPro" id="IPR045307">
    <property type="entry name" value="ADCK1_dom"/>
</dbReference>
<comment type="similarity">
    <text evidence="1">Belongs to the protein kinase superfamily. ADCK protein kinase family.</text>
</comment>
<evidence type="ECO:0000313" key="4">
    <source>
        <dbReference type="Proteomes" id="UP000009168"/>
    </source>
</evidence>
<dbReference type="InterPro" id="IPR051130">
    <property type="entry name" value="Mito_struct-func_regulator"/>
</dbReference>
<reference evidence="4" key="1">
    <citation type="journal article" date="2006" name="PLoS Biol.">
        <title>Macronuclear genome sequence of the ciliate Tetrahymena thermophila, a model eukaryote.</title>
        <authorList>
            <person name="Eisen J.A."/>
            <person name="Coyne R.S."/>
            <person name="Wu M."/>
            <person name="Wu D."/>
            <person name="Thiagarajan M."/>
            <person name="Wortman J.R."/>
            <person name="Badger J.H."/>
            <person name="Ren Q."/>
            <person name="Amedeo P."/>
            <person name="Jones K.M."/>
            <person name="Tallon L.J."/>
            <person name="Delcher A.L."/>
            <person name="Salzberg S.L."/>
            <person name="Silva J.C."/>
            <person name="Haas B.J."/>
            <person name="Majoros W.H."/>
            <person name="Farzad M."/>
            <person name="Carlton J.M."/>
            <person name="Smith R.K. Jr."/>
            <person name="Garg J."/>
            <person name="Pearlman R.E."/>
            <person name="Karrer K.M."/>
            <person name="Sun L."/>
            <person name="Manning G."/>
            <person name="Elde N.C."/>
            <person name="Turkewitz A.P."/>
            <person name="Asai D.J."/>
            <person name="Wilkes D.E."/>
            <person name="Wang Y."/>
            <person name="Cai H."/>
            <person name="Collins K."/>
            <person name="Stewart B.A."/>
            <person name="Lee S.R."/>
            <person name="Wilamowska K."/>
            <person name="Weinberg Z."/>
            <person name="Ruzzo W.L."/>
            <person name="Wloga D."/>
            <person name="Gaertig J."/>
            <person name="Frankel J."/>
            <person name="Tsao C.-C."/>
            <person name="Gorovsky M.A."/>
            <person name="Keeling P.J."/>
            <person name="Waller R.F."/>
            <person name="Patron N.J."/>
            <person name="Cherry J.M."/>
            <person name="Stover N.A."/>
            <person name="Krieger C.J."/>
            <person name="del Toro C."/>
            <person name="Ryder H.F."/>
            <person name="Williamson S.C."/>
            <person name="Barbeau R.A."/>
            <person name="Hamilton E.P."/>
            <person name="Orias E."/>
        </authorList>
    </citation>
    <scope>NUCLEOTIDE SEQUENCE [LARGE SCALE GENOMIC DNA]</scope>
    <source>
        <strain evidence="4">SB210</strain>
    </source>
</reference>
<dbReference type="PANTHER" id="PTHR43173">
    <property type="entry name" value="ABC1 FAMILY PROTEIN"/>
    <property type="match status" value="1"/>
</dbReference>
<sequence>MFRHWKKMLGLGMAGYAGYDYTTREKIMWRNLRTLKAGAVILINYKWRFSPENVEQIHEETAEELYNMCRENDGLYVKFGQAVAASEHMLPPSYFKWFSLLQDKAKAVEYEAVRKIIKEDLGSNPEDIFEEFEQEPVASASIAQVHRAKLKTGETVAVKIQKPNIQKQFGYDMFMHKLFLQVLEYAFDLPLTPFHESIEENLAKEIDFNIEAENSKKCKILFQKLGRKEIYVPNIYDQYTSKRTLVMEWIDGIKITEESQLVQQGYDIKGILNSIIEAFAEQIFITGFTHADPHPGNLLVRRNPQDTQKQQIVLLDYGLCFQVSENFRLQYCSLWKSLFLQDSQALKDIVKQWGIQDDEQFASFQLMRPYNKNKPLTDKISKEDVYNLQMKFKGDFKKMLGDTNKFPKDLLFINRNMNLVRSINKKLGSQVNRINLMAKYSVKGLHEDTNTLKKKFNLIWFETRLMFSSIFYKLVQAWFKFFKGKGFEDILDEEMKKAIQQKYAEYGMVPPDEKTFNA</sequence>
<proteinExistence type="inferred from homology"/>
<dbReference type="InterPro" id="IPR011009">
    <property type="entry name" value="Kinase-like_dom_sf"/>
</dbReference>
<evidence type="ECO:0000259" key="2">
    <source>
        <dbReference type="PROSITE" id="PS50011"/>
    </source>
</evidence>
<dbReference type="InterPro" id="IPR004147">
    <property type="entry name" value="ABC1_dom"/>
</dbReference>
<dbReference type="PROSITE" id="PS50011">
    <property type="entry name" value="PROTEIN_KINASE_DOM"/>
    <property type="match status" value="1"/>
</dbReference>
<dbReference type="STRING" id="312017.Q22MU1"/>
<dbReference type="HOGENOM" id="CLU_006533_2_4_1"/>
<dbReference type="SUPFAM" id="SSF56112">
    <property type="entry name" value="Protein kinase-like (PK-like)"/>
    <property type="match status" value="1"/>
</dbReference>
<keyword evidence="4" id="KW-1185">Reference proteome</keyword>
<dbReference type="eggNOG" id="KOG1235">
    <property type="taxonomic scope" value="Eukaryota"/>
</dbReference>
<dbReference type="InParanoid" id="Q22MU1"/>
<dbReference type="OrthoDB" id="427480at2759"/>
<evidence type="ECO:0000313" key="3">
    <source>
        <dbReference type="EMBL" id="EAR86296.1"/>
    </source>
</evidence>
<dbReference type="CDD" id="cd13969">
    <property type="entry name" value="ADCK1-like"/>
    <property type="match status" value="1"/>
</dbReference>
<dbReference type="Proteomes" id="UP000009168">
    <property type="component" value="Unassembled WGS sequence"/>
</dbReference>
<dbReference type="EMBL" id="GG662720">
    <property type="protein sequence ID" value="EAR86296.1"/>
    <property type="molecule type" value="Genomic_DNA"/>
</dbReference>
<gene>
    <name evidence="3" type="ORF">TTHERM_00030320</name>
</gene>
<dbReference type="RefSeq" id="XP_976929.1">
    <property type="nucleotide sequence ID" value="XM_971836.1"/>
</dbReference>
<organism evidence="3 4">
    <name type="scientific">Tetrahymena thermophila (strain SB210)</name>
    <dbReference type="NCBI Taxonomy" id="312017"/>
    <lineage>
        <taxon>Eukaryota</taxon>
        <taxon>Sar</taxon>
        <taxon>Alveolata</taxon>
        <taxon>Ciliophora</taxon>
        <taxon>Intramacronucleata</taxon>
        <taxon>Oligohymenophorea</taxon>
        <taxon>Hymenostomatida</taxon>
        <taxon>Tetrahymenina</taxon>
        <taxon>Tetrahymenidae</taxon>
        <taxon>Tetrahymena</taxon>
    </lineage>
</organism>
<dbReference type="GO" id="GO:0004672">
    <property type="term" value="F:protein kinase activity"/>
    <property type="evidence" value="ECO:0007669"/>
    <property type="project" value="InterPro"/>
</dbReference>
<dbReference type="InterPro" id="IPR000719">
    <property type="entry name" value="Prot_kinase_dom"/>
</dbReference>
<dbReference type="GO" id="GO:0005524">
    <property type="term" value="F:ATP binding"/>
    <property type="evidence" value="ECO:0007669"/>
    <property type="project" value="InterPro"/>
</dbReference>